<sequence>MIFFIFPLFFLSVSVSVSAASEDTGIECDLYNQRYPNLTITKVYGNKTTTKCPDICINYLCAVNVRDLNNNVPIYAMGSGCHKDFEKNCEISVGFRPFAQEFITYAFFADICGIRDGVKDCCGPLSKMINESIREHKDNVFGWGHRRDIEWKPEVDGVENWNETANTIHPITGAAPTTTTPLPVSATTTPAAAKSDNKMHSFFVVFYFSTFFIFSLLFY</sequence>
<evidence type="ECO:0000256" key="1">
    <source>
        <dbReference type="SAM" id="Phobius"/>
    </source>
</evidence>
<dbReference type="AlphaFoldDB" id="A0A914XQW3"/>
<keyword evidence="1" id="KW-1133">Transmembrane helix</keyword>
<protein>
    <submittedName>
        <fullName evidence="4">Uncharacterized protein</fullName>
    </submittedName>
</protein>
<proteinExistence type="predicted"/>
<organism evidence="3 4">
    <name type="scientific">Panagrolaimus superbus</name>
    <dbReference type="NCBI Taxonomy" id="310955"/>
    <lineage>
        <taxon>Eukaryota</taxon>
        <taxon>Metazoa</taxon>
        <taxon>Ecdysozoa</taxon>
        <taxon>Nematoda</taxon>
        <taxon>Chromadorea</taxon>
        <taxon>Rhabditida</taxon>
        <taxon>Tylenchina</taxon>
        <taxon>Panagrolaimomorpha</taxon>
        <taxon>Panagrolaimoidea</taxon>
        <taxon>Panagrolaimidae</taxon>
        <taxon>Panagrolaimus</taxon>
    </lineage>
</organism>
<name>A0A914XQW3_9BILA</name>
<reference evidence="4" key="1">
    <citation type="submission" date="2022-11" db="UniProtKB">
        <authorList>
            <consortium name="WormBaseParasite"/>
        </authorList>
    </citation>
    <scope>IDENTIFICATION</scope>
</reference>
<dbReference type="WBParaSite" id="PSU_v2.g10390.t1">
    <property type="protein sequence ID" value="PSU_v2.g10390.t1"/>
    <property type="gene ID" value="PSU_v2.g10390"/>
</dbReference>
<feature type="signal peptide" evidence="2">
    <location>
        <begin position="1"/>
        <end position="19"/>
    </location>
</feature>
<keyword evidence="3" id="KW-1185">Reference proteome</keyword>
<feature type="chain" id="PRO_5037034756" evidence="2">
    <location>
        <begin position="20"/>
        <end position="219"/>
    </location>
</feature>
<keyword evidence="1" id="KW-0472">Membrane</keyword>
<accession>A0A914XQW3</accession>
<evidence type="ECO:0000256" key="2">
    <source>
        <dbReference type="SAM" id="SignalP"/>
    </source>
</evidence>
<evidence type="ECO:0000313" key="4">
    <source>
        <dbReference type="WBParaSite" id="PSU_v2.g10390.t1"/>
    </source>
</evidence>
<keyword evidence="1" id="KW-0812">Transmembrane</keyword>
<evidence type="ECO:0000313" key="3">
    <source>
        <dbReference type="Proteomes" id="UP000887577"/>
    </source>
</evidence>
<feature type="transmembrane region" description="Helical" evidence="1">
    <location>
        <begin position="199"/>
        <end position="218"/>
    </location>
</feature>
<keyword evidence="2" id="KW-0732">Signal</keyword>
<dbReference type="Proteomes" id="UP000887577">
    <property type="component" value="Unplaced"/>
</dbReference>